<evidence type="ECO:0008006" key="4">
    <source>
        <dbReference type="Google" id="ProtNLM"/>
    </source>
</evidence>
<dbReference type="EMBL" id="MSZX01000014">
    <property type="protein sequence ID" value="OPA73768.1"/>
    <property type="molecule type" value="Genomic_DNA"/>
</dbReference>
<dbReference type="Proteomes" id="UP000190188">
    <property type="component" value="Unassembled WGS sequence"/>
</dbReference>
<evidence type="ECO:0000256" key="1">
    <source>
        <dbReference type="SAM" id="Phobius"/>
    </source>
</evidence>
<feature type="transmembrane region" description="Helical" evidence="1">
    <location>
        <begin position="12"/>
        <end position="34"/>
    </location>
</feature>
<keyword evidence="3" id="KW-1185">Reference proteome</keyword>
<protein>
    <recommendedName>
        <fullName evidence="4">DUF3899 domain-containing protein</fullName>
    </recommendedName>
</protein>
<dbReference type="AlphaFoldDB" id="A0A1T2X1K0"/>
<evidence type="ECO:0000313" key="2">
    <source>
        <dbReference type="EMBL" id="OPA73768.1"/>
    </source>
</evidence>
<dbReference type="OrthoDB" id="2622652at2"/>
<gene>
    <name evidence="2" type="ORF">BVG16_27175</name>
</gene>
<comment type="caution">
    <text evidence="2">The sequence shown here is derived from an EMBL/GenBank/DDBJ whole genome shotgun (WGS) entry which is preliminary data.</text>
</comment>
<feature type="transmembrane region" description="Helical" evidence="1">
    <location>
        <begin position="111"/>
        <end position="127"/>
    </location>
</feature>
<keyword evidence="1" id="KW-0812">Transmembrane</keyword>
<accession>A0A1T2X1K0</accession>
<keyword evidence="1" id="KW-0472">Membrane</keyword>
<dbReference type="RefSeq" id="WP_078502338.1">
    <property type="nucleotide sequence ID" value="NZ_MSZX01000014.1"/>
</dbReference>
<organism evidence="2 3">
    <name type="scientific">Paenibacillus selenitireducens</name>
    <dbReference type="NCBI Taxonomy" id="1324314"/>
    <lineage>
        <taxon>Bacteria</taxon>
        <taxon>Bacillati</taxon>
        <taxon>Bacillota</taxon>
        <taxon>Bacilli</taxon>
        <taxon>Bacillales</taxon>
        <taxon>Paenibacillaceae</taxon>
        <taxon>Paenibacillus</taxon>
    </lineage>
</organism>
<evidence type="ECO:0000313" key="3">
    <source>
        <dbReference type="Proteomes" id="UP000190188"/>
    </source>
</evidence>
<dbReference type="STRING" id="1324314.BVG16_27175"/>
<reference evidence="2 3" key="1">
    <citation type="submission" date="2017-01" db="EMBL/GenBank/DDBJ databases">
        <title>Genome analysis of Paenibacillus selenitrireducens ES3-24.</title>
        <authorList>
            <person name="Xu D."/>
            <person name="Yao R."/>
            <person name="Zheng S."/>
        </authorList>
    </citation>
    <scope>NUCLEOTIDE SEQUENCE [LARGE SCALE GENOMIC DNA]</scope>
    <source>
        <strain evidence="2 3">ES3-24</strain>
    </source>
</reference>
<name>A0A1T2X1K0_9BACL</name>
<sequence length="128" mass="14561">MRSIRNTWKYLSIFIGMTVVLVFVAALCISSYYGYAFSTVSFYLSLFVLVIGIFFSMEGRSFGNRFVVPGNSFDAVNATLELERESQDIKNQGPVKYVLENRIMKFKQKPFAFIISGLISLAITYFIS</sequence>
<proteinExistence type="predicted"/>
<keyword evidence="1" id="KW-1133">Transmembrane helix</keyword>
<feature type="transmembrane region" description="Helical" evidence="1">
    <location>
        <begin position="40"/>
        <end position="57"/>
    </location>
</feature>